<dbReference type="GO" id="GO:0016491">
    <property type="term" value="F:oxidoreductase activity"/>
    <property type="evidence" value="ECO:0007669"/>
    <property type="project" value="InterPro"/>
</dbReference>
<organism evidence="3 4">
    <name type="scientific">Dietzia psychralcaliphila</name>
    <dbReference type="NCBI Taxonomy" id="139021"/>
    <lineage>
        <taxon>Bacteria</taxon>
        <taxon>Bacillati</taxon>
        <taxon>Actinomycetota</taxon>
        <taxon>Actinomycetes</taxon>
        <taxon>Mycobacteriales</taxon>
        <taxon>Dietziaceae</taxon>
        <taxon>Dietzia</taxon>
    </lineage>
</organism>
<proteinExistence type="predicted"/>
<reference evidence="3 4" key="1">
    <citation type="submission" date="2016-04" db="EMBL/GenBank/DDBJ databases">
        <title>Complete genome sequence of the haloalkaliphilic hydrocarbon-degrading bacterium Dietzia psychralcaliphila ILA-1T, isolated from a drain of a fish product-processing plant.</title>
        <authorList>
            <person name="Zhao J."/>
            <person name="Hu B."/>
            <person name="Geng S."/>
            <person name="Nie Y."/>
            <person name="Tang Y."/>
        </authorList>
    </citation>
    <scope>NUCLEOTIDE SEQUENCE [LARGE SCALE GENOMIC DNA]</scope>
    <source>
        <strain evidence="3 4">ILA-1</strain>
    </source>
</reference>
<dbReference type="InterPro" id="IPR029039">
    <property type="entry name" value="Flavoprotein-like_sf"/>
</dbReference>
<dbReference type="InterPro" id="IPR050712">
    <property type="entry name" value="NAD(P)H-dep_reductase"/>
</dbReference>
<dbReference type="Pfam" id="PF03358">
    <property type="entry name" value="FMN_red"/>
    <property type="match status" value="1"/>
</dbReference>
<dbReference type="KEGG" id="dpc:A6048_05865"/>
<evidence type="ECO:0000256" key="1">
    <source>
        <dbReference type="SAM" id="MobiDB-lite"/>
    </source>
</evidence>
<dbReference type="PANTHER" id="PTHR30543">
    <property type="entry name" value="CHROMATE REDUCTASE"/>
    <property type="match status" value="1"/>
</dbReference>
<gene>
    <name evidence="3" type="ORF">A6048_05865</name>
</gene>
<dbReference type="AlphaFoldDB" id="A0AAD0JSP6"/>
<accession>A0AAD0JSP6</accession>
<dbReference type="SUPFAM" id="SSF52218">
    <property type="entry name" value="Flavoproteins"/>
    <property type="match status" value="1"/>
</dbReference>
<dbReference type="GO" id="GO:0005829">
    <property type="term" value="C:cytosol"/>
    <property type="evidence" value="ECO:0007669"/>
    <property type="project" value="TreeGrafter"/>
</dbReference>
<evidence type="ECO:0000259" key="2">
    <source>
        <dbReference type="Pfam" id="PF03358"/>
    </source>
</evidence>
<protein>
    <recommendedName>
        <fullName evidence="2">NADPH-dependent FMN reductase-like domain-containing protein</fullName>
    </recommendedName>
</protein>
<evidence type="ECO:0000313" key="3">
    <source>
        <dbReference type="EMBL" id="AWH95085.1"/>
    </source>
</evidence>
<dbReference type="GO" id="GO:0010181">
    <property type="term" value="F:FMN binding"/>
    <property type="evidence" value="ECO:0007669"/>
    <property type="project" value="TreeGrafter"/>
</dbReference>
<dbReference type="Gene3D" id="3.40.50.360">
    <property type="match status" value="1"/>
</dbReference>
<dbReference type="Proteomes" id="UP000244903">
    <property type="component" value="Chromosome"/>
</dbReference>
<dbReference type="EMBL" id="CP015453">
    <property type="protein sequence ID" value="AWH95085.1"/>
    <property type="molecule type" value="Genomic_DNA"/>
</dbReference>
<sequence length="207" mass="22812">MVDMTTQTPPNSEHFVNPTRGPTRVAVVSSSVRDGRVGPTIADWVVTTLERSSGIEADVIDLAQITLPDDSQLYPGGGPRSEVAARIDAAEAFVFVTPEYNHSYPASLKRLIDWHYGEWKLKPATIVAYGVQGGYSAIEHLRGVLAELNMVTTRRCLGLPAPWQHLDDASRFAPDESVTERLKVTLAELEWWAGVLTDARSDRPFPN</sequence>
<dbReference type="InterPro" id="IPR005025">
    <property type="entry name" value="FMN_Rdtase-like_dom"/>
</dbReference>
<feature type="domain" description="NADPH-dependent FMN reductase-like" evidence="2">
    <location>
        <begin position="23"/>
        <end position="156"/>
    </location>
</feature>
<feature type="region of interest" description="Disordered" evidence="1">
    <location>
        <begin position="1"/>
        <end position="21"/>
    </location>
</feature>
<name>A0AAD0JSP6_9ACTN</name>
<dbReference type="PANTHER" id="PTHR30543:SF21">
    <property type="entry name" value="NAD(P)H-DEPENDENT FMN REDUCTASE LOT6"/>
    <property type="match status" value="1"/>
</dbReference>
<evidence type="ECO:0000313" key="4">
    <source>
        <dbReference type="Proteomes" id="UP000244903"/>
    </source>
</evidence>
<feature type="compositionally biased region" description="Polar residues" evidence="1">
    <location>
        <begin position="1"/>
        <end position="11"/>
    </location>
</feature>
<keyword evidence="4" id="KW-1185">Reference proteome</keyword>